<dbReference type="GO" id="GO:0046423">
    <property type="term" value="F:allene-oxide cyclase activity"/>
    <property type="evidence" value="ECO:0007669"/>
    <property type="project" value="InterPro"/>
</dbReference>
<feature type="signal peptide" evidence="1">
    <location>
        <begin position="1"/>
        <end position="31"/>
    </location>
</feature>
<gene>
    <name evidence="2" type="ORF">SAMN05216417_1202</name>
</gene>
<dbReference type="EMBL" id="FPBZ01000020">
    <property type="protein sequence ID" value="SFU72426.1"/>
    <property type="molecule type" value="Genomic_DNA"/>
</dbReference>
<evidence type="ECO:0000256" key="1">
    <source>
        <dbReference type="SAM" id="SignalP"/>
    </source>
</evidence>
<organism evidence="2 3">
    <name type="scientific">Nitrosospira multiformis</name>
    <dbReference type="NCBI Taxonomy" id="1231"/>
    <lineage>
        <taxon>Bacteria</taxon>
        <taxon>Pseudomonadati</taxon>
        <taxon>Pseudomonadota</taxon>
        <taxon>Betaproteobacteria</taxon>
        <taxon>Nitrosomonadales</taxon>
        <taxon>Nitrosomonadaceae</taxon>
        <taxon>Nitrosospira</taxon>
    </lineage>
</organism>
<reference evidence="2 3" key="1">
    <citation type="submission" date="2016-10" db="EMBL/GenBank/DDBJ databases">
        <authorList>
            <person name="de Groot N.N."/>
        </authorList>
    </citation>
    <scope>NUCLEOTIDE SEQUENCE [LARGE SCALE GENOMIC DNA]</scope>
    <source>
        <strain evidence="2 3">Nl14</strain>
    </source>
</reference>
<dbReference type="InterPro" id="IPR034871">
    <property type="entry name" value="Allene_oxi_cyc_sf"/>
</dbReference>
<evidence type="ECO:0000313" key="2">
    <source>
        <dbReference type="EMBL" id="SFU72426.1"/>
    </source>
</evidence>
<sequence>MKAVHTMLIKRSIASIIAGMAGMAPIPGAQAALLTINAIIHEQVGYQPHLGCFGGTITGSGMSSFLGTVSIAANDCITPAGNNLSFDGKMTFTASSGDEIFADYSGWFVPTLYPSIFTLKDSFFSITGGTGSFLGAKGGGKLFGTEDILSGWGLMQATGEISGFKKSKKGMESSLELLNLAGPADENTIVAINELPESGSLALLGIGLASLAFVRRRVSH</sequence>
<dbReference type="InterPro" id="IPR013424">
    <property type="entry name" value="Ice-binding_C"/>
</dbReference>
<keyword evidence="1" id="KW-0732">Signal</keyword>
<proteinExistence type="predicted"/>
<dbReference type="GO" id="GO:0009695">
    <property type="term" value="P:jasmonic acid biosynthetic process"/>
    <property type="evidence" value="ECO:0007669"/>
    <property type="project" value="InterPro"/>
</dbReference>
<dbReference type="SUPFAM" id="SSF141493">
    <property type="entry name" value="Allene oxide cyclase-like"/>
    <property type="match status" value="1"/>
</dbReference>
<protein>
    <submittedName>
        <fullName evidence="2">PEP-CTERM protein-sorting domain-containing protein</fullName>
    </submittedName>
</protein>
<dbReference type="AlphaFoldDB" id="A0A1I7IHR9"/>
<dbReference type="NCBIfam" id="TIGR02595">
    <property type="entry name" value="PEP_CTERM"/>
    <property type="match status" value="1"/>
</dbReference>
<evidence type="ECO:0000313" key="3">
    <source>
        <dbReference type="Proteomes" id="UP000182649"/>
    </source>
</evidence>
<accession>A0A1I7IHR9</accession>
<feature type="chain" id="PRO_5010253410" evidence="1">
    <location>
        <begin position="32"/>
        <end position="220"/>
    </location>
</feature>
<dbReference type="Proteomes" id="UP000182649">
    <property type="component" value="Unassembled WGS sequence"/>
</dbReference>
<name>A0A1I7IHR9_9PROT</name>